<dbReference type="Pfam" id="PF02502">
    <property type="entry name" value="LacAB_rpiB"/>
    <property type="match status" value="1"/>
</dbReference>
<comment type="caution">
    <text evidence="3">The sequence shown here is derived from an EMBL/GenBank/DDBJ whole genome shotgun (WGS) entry which is preliminary data.</text>
</comment>
<gene>
    <name evidence="3" type="ORF">ANBU17_29210</name>
</gene>
<dbReference type="PANTHER" id="PTHR43732:SF1">
    <property type="entry name" value="RIBOSE 5-PHOSPHATE ISOMERASE"/>
    <property type="match status" value="1"/>
</dbReference>
<evidence type="ECO:0000313" key="3">
    <source>
        <dbReference type="EMBL" id="GFO86574.1"/>
    </source>
</evidence>
<dbReference type="GO" id="GO:0016861">
    <property type="term" value="F:intramolecular oxidoreductase activity, interconverting aldoses and ketoses"/>
    <property type="evidence" value="ECO:0007669"/>
    <property type="project" value="UniProtKB-ARBA"/>
</dbReference>
<dbReference type="Proteomes" id="UP000613208">
    <property type="component" value="Unassembled WGS sequence"/>
</dbReference>
<accession>A0A916VDQ8</accession>
<dbReference type="NCBIfam" id="TIGR01120">
    <property type="entry name" value="rpiB"/>
    <property type="match status" value="1"/>
</dbReference>
<dbReference type="InterPro" id="IPR003500">
    <property type="entry name" value="RpiB_LacA_LacB"/>
</dbReference>
<dbReference type="AlphaFoldDB" id="A0A916VDQ8"/>
<keyword evidence="2 3" id="KW-0413">Isomerase</keyword>
<dbReference type="NCBIfam" id="TIGR00689">
    <property type="entry name" value="rpiB_lacA_lacB"/>
    <property type="match status" value="1"/>
</dbReference>
<dbReference type="GO" id="GO:0005975">
    <property type="term" value="P:carbohydrate metabolic process"/>
    <property type="evidence" value="ECO:0007669"/>
    <property type="project" value="InterPro"/>
</dbReference>
<dbReference type="RefSeq" id="WP_201312227.1">
    <property type="nucleotide sequence ID" value="NZ_BLYI01000069.1"/>
</dbReference>
<evidence type="ECO:0000256" key="2">
    <source>
        <dbReference type="ARBA" id="ARBA00023235"/>
    </source>
</evidence>
<keyword evidence="4" id="KW-1185">Reference proteome</keyword>
<comment type="similarity">
    <text evidence="1">Belongs to the LacAB/RpiB family.</text>
</comment>
<dbReference type="PIRSF" id="PIRSF005384">
    <property type="entry name" value="RpiB_LacA_B"/>
    <property type="match status" value="1"/>
</dbReference>
<name>A0A916VDQ8_9FIRM</name>
<dbReference type="EMBL" id="BLYI01000069">
    <property type="protein sequence ID" value="GFO86574.1"/>
    <property type="molecule type" value="Genomic_DNA"/>
</dbReference>
<evidence type="ECO:0000256" key="1">
    <source>
        <dbReference type="ARBA" id="ARBA00008754"/>
    </source>
</evidence>
<protein>
    <submittedName>
        <fullName evidence="3">Ribose-5-phosphate isomerase</fullName>
    </submittedName>
</protein>
<proteinExistence type="inferred from homology"/>
<organism evidence="3 4">
    <name type="scientific">Anaerostipes butyraticus</name>
    <dbReference type="NCBI Taxonomy" id="645466"/>
    <lineage>
        <taxon>Bacteria</taxon>
        <taxon>Bacillati</taxon>
        <taxon>Bacillota</taxon>
        <taxon>Clostridia</taxon>
        <taxon>Lachnospirales</taxon>
        <taxon>Lachnospiraceae</taxon>
        <taxon>Anaerostipes</taxon>
    </lineage>
</organism>
<reference evidence="3" key="1">
    <citation type="submission" date="2020-06" db="EMBL/GenBank/DDBJ databases">
        <title>Characterization of fructooligosaccharide metabolism and fructooligosaccharide-degrading enzymes in human commensal butyrate producers.</title>
        <authorList>
            <person name="Tanno H."/>
            <person name="Fujii T."/>
            <person name="Hirano K."/>
            <person name="Maeno S."/>
            <person name="Tonozuka T."/>
            <person name="Sakamoto M."/>
            <person name="Ohkuma M."/>
            <person name="Tochio T."/>
            <person name="Endo A."/>
        </authorList>
    </citation>
    <scope>NUCLEOTIDE SEQUENCE</scope>
    <source>
        <strain evidence="3">JCM 17466</strain>
    </source>
</reference>
<dbReference type="NCBIfam" id="NF004051">
    <property type="entry name" value="PRK05571.1"/>
    <property type="match status" value="1"/>
</dbReference>
<evidence type="ECO:0000313" key="4">
    <source>
        <dbReference type="Proteomes" id="UP000613208"/>
    </source>
</evidence>
<sequence>MKLSLGCDEAAYDLKEKLKQHLLEEGHEVIDNGVGQGETALYPDIAVKTCKKVTDGTCDRGILVCGTGIGMAMTANKVPGIRAAVCHDPYSAERSILSNNGNVMCMGARVIAPQLALYLLDIWMGLEFKDSPSTEKVERMTYYENQFCGKQEVPEHEI</sequence>
<dbReference type="Gene3D" id="3.40.1400.10">
    <property type="entry name" value="Sugar-phosphate isomerase, RpiB/LacA/LacB"/>
    <property type="match status" value="1"/>
</dbReference>
<dbReference type="InterPro" id="IPR036569">
    <property type="entry name" value="RpiB_LacA_LacB_sf"/>
</dbReference>
<dbReference type="InterPro" id="IPR051812">
    <property type="entry name" value="SPI_LacAB/RpiB"/>
</dbReference>
<dbReference type="SUPFAM" id="SSF89623">
    <property type="entry name" value="Ribose/Galactose isomerase RpiB/AlsB"/>
    <property type="match status" value="1"/>
</dbReference>
<dbReference type="InterPro" id="IPR004785">
    <property type="entry name" value="RpiB"/>
</dbReference>
<dbReference type="PANTHER" id="PTHR43732">
    <property type="entry name" value="RIBOSE 5-PHOSPHATE ISOMERASE-RELATED"/>
    <property type="match status" value="1"/>
</dbReference>